<dbReference type="GO" id="GO:0016020">
    <property type="term" value="C:membrane"/>
    <property type="evidence" value="ECO:0007669"/>
    <property type="project" value="UniProtKB-SubCell"/>
</dbReference>
<evidence type="ECO:0000313" key="10">
    <source>
        <dbReference type="Proteomes" id="UP000054495"/>
    </source>
</evidence>
<dbReference type="PANTHER" id="PTHR21461:SF19">
    <property type="entry name" value="GLYCOSYLTRANSFERASE FAMILY 92 PROTEIN"/>
    <property type="match status" value="1"/>
</dbReference>
<evidence type="ECO:0000256" key="5">
    <source>
        <dbReference type="ARBA" id="ARBA00022692"/>
    </source>
</evidence>
<reference evidence="9 10" key="1">
    <citation type="submission" date="2013-05" db="EMBL/GenBank/DDBJ databases">
        <title>Draft genome of the parasitic nematode Anyclostoma ceylanicum.</title>
        <authorList>
            <person name="Mitreva M."/>
        </authorList>
    </citation>
    <scope>NUCLEOTIDE SEQUENCE [LARGE SCALE GENOMIC DNA]</scope>
</reference>
<proteinExistence type="inferred from homology"/>
<dbReference type="GO" id="GO:0005737">
    <property type="term" value="C:cytoplasm"/>
    <property type="evidence" value="ECO:0007669"/>
    <property type="project" value="TreeGrafter"/>
</dbReference>
<dbReference type="AlphaFoldDB" id="A0A0D6M0D6"/>
<dbReference type="EC" id="2.4.1.-" evidence="8"/>
<keyword evidence="10" id="KW-1185">Reference proteome</keyword>
<keyword evidence="6 8" id="KW-1133">Transmembrane helix</keyword>
<dbReference type="PANTHER" id="PTHR21461">
    <property type="entry name" value="GLYCOSYLTRANSFERASE FAMILY 92 PROTEIN"/>
    <property type="match status" value="1"/>
</dbReference>
<sequence>MEADGWYGEEVYCRYFDKNRIEIEPPVKSVVYPEFVVYCCNNAHASYMSITESVDEEVMQLVSTLNRTVNNPEYILSLCLSPLYGTESKWLLLAELIEHYKLQGVEHFYVYIKDIDAYSQKLIHDYVKSGDVETIYFSNKQHRMGKDWQLAGVKGNETLREQLPTLAFYNASAISMIYTKCAVNPRRLPECCRRWRSLPLVFLACGIAFGLMYGYFAKKGTLAMSNNNKNITLPEHTKDCVPFYELLRKHASANTGNRKSSQTKLSLLAAYAYPDYAVVTLEADGWYGPRIDRYLRRQEMFKRTQGQGLLHGSKTSSHLWN</sequence>
<keyword evidence="4 8" id="KW-0808">Transferase</keyword>
<organism evidence="9 10">
    <name type="scientific">Ancylostoma ceylanicum</name>
    <dbReference type="NCBI Taxonomy" id="53326"/>
    <lineage>
        <taxon>Eukaryota</taxon>
        <taxon>Metazoa</taxon>
        <taxon>Ecdysozoa</taxon>
        <taxon>Nematoda</taxon>
        <taxon>Chromadorea</taxon>
        <taxon>Rhabditida</taxon>
        <taxon>Rhabditina</taxon>
        <taxon>Rhabditomorpha</taxon>
        <taxon>Strongyloidea</taxon>
        <taxon>Ancylostomatidae</taxon>
        <taxon>Ancylostomatinae</taxon>
        <taxon>Ancylostoma</taxon>
    </lineage>
</organism>
<comment type="similarity">
    <text evidence="2 8">Belongs to the glycosyltransferase 92 family.</text>
</comment>
<dbReference type="GO" id="GO:0016757">
    <property type="term" value="F:glycosyltransferase activity"/>
    <property type="evidence" value="ECO:0007669"/>
    <property type="project" value="UniProtKB-UniRule"/>
</dbReference>
<accession>A0A0D6M0D6</accession>
<gene>
    <name evidence="9" type="ORF">ANCCEY_03381</name>
</gene>
<evidence type="ECO:0000256" key="1">
    <source>
        <dbReference type="ARBA" id="ARBA00004167"/>
    </source>
</evidence>
<evidence type="ECO:0000256" key="4">
    <source>
        <dbReference type="ARBA" id="ARBA00022679"/>
    </source>
</evidence>
<dbReference type="Pfam" id="PF01697">
    <property type="entry name" value="Glyco_transf_92"/>
    <property type="match status" value="1"/>
</dbReference>
<name>A0A0D6M0D6_9BILA</name>
<evidence type="ECO:0000313" key="9">
    <source>
        <dbReference type="EMBL" id="EPB77539.1"/>
    </source>
</evidence>
<dbReference type="EMBL" id="KE124834">
    <property type="protein sequence ID" value="EPB77539.1"/>
    <property type="molecule type" value="Genomic_DNA"/>
</dbReference>
<feature type="transmembrane region" description="Helical" evidence="8">
    <location>
        <begin position="195"/>
        <end position="216"/>
    </location>
</feature>
<evidence type="ECO:0000256" key="8">
    <source>
        <dbReference type="RuleBase" id="RU366017"/>
    </source>
</evidence>
<evidence type="ECO:0000256" key="2">
    <source>
        <dbReference type="ARBA" id="ARBA00007647"/>
    </source>
</evidence>
<evidence type="ECO:0000256" key="3">
    <source>
        <dbReference type="ARBA" id="ARBA00022676"/>
    </source>
</evidence>
<evidence type="ECO:0000256" key="7">
    <source>
        <dbReference type="ARBA" id="ARBA00023136"/>
    </source>
</evidence>
<keyword evidence="7 8" id="KW-0472">Membrane</keyword>
<evidence type="ECO:0000256" key="6">
    <source>
        <dbReference type="ARBA" id="ARBA00022989"/>
    </source>
</evidence>
<keyword evidence="5 8" id="KW-0812">Transmembrane</keyword>
<dbReference type="InterPro" id="IPR008166">
    <property type="entry name" value="Glyco_transf_92"/>
</dbReference>
<keyword evidence="3 8" id="KW-0328">Glycosyltransferase</keyword>
<protein>
    <recommendedName>
        <fullName evidence="8">Glycosyltransferase family 92 protein</fullName>
        <ecNumber evidence="8">2.4.1.-</ecNumber>
    </recommendedName>
</protein>
<comment type="subcellular location">
    <subcellularLocation>
        <location evidence="1">Membrane</location>
        <topology evidence="1">Single-pass membrane protein</topology>
    </subcellularLocation>
</comment>
<dbReference type="Proteomes" id="UP000054495">
    <property type="component" value="Unassembled WGS sequence"/>
</dbReference>